<dbReference type="Proteomes" id="UP001254608">
    <property type="component" value="Unassembled WGS sequence"/>
</dbReference>
<sequence length="176" mass="19884">MKISSKVSAAPNASRDFHDAINRHRRRLVEIAAEHGKIADAHCSKDEAFLRIDDYVDSLVSRANADSLLHKFTYPALANPELGDKFRNDPLQLAAWLDPESIRTKLRDEVERLYKSDSFALTVNDRQRQEAALDAERRKIEIAEERLIIAAEQAGIVISRRPDADPEALLAVLEDE</sequence>
<feature type="coiled-coil region" evidence="1">
    <location>
        <begin position="126"/>
        <end position="153"/>
    </location>
</feature>
<dbReference type="RefSeq" id="WP_311364238.1">
    <property type="nucleotide sequence ID" value="NZ_JAVRIC010000006.1"/>
</dbReference>
<proteinExistence type="predicted"/>
<comment type="caution">
    <text evidence="2">The sequence shown here is derived from an EMBL/GenBank/DDBJ whole genome shotgun (WGS) entry which is preliminary data.</text>
</comment>
<gene>
    <name evidence="2" type="ORF">RM530_05635</name>
</gene>
<evidence type="ECO:0000256" key="1">
    <source>
        <dbReference type="SAM" id="Coils"/>
    </source>
</evidence>
<keyword evidence="3" id="KW-1185">Reference proteome</keyword>
<keyword evidence="1" id="KW-0175">Coiled coil</keyword>
<organism evidence="2 3">
    <name type="scientific">Banduia mediterranea</name>
    <dbReference type="NCBI Taxonomy" id="3075609"/>
    <lineage>
        <taxon>Bacteria</taxon>
        <taxon>Pseudomonadati</taxon>
        <taxon>Pseudomonadota</taxon>
        <taxon>Gammaproteobacteria</taxon>
        <taxon>Nevskiales</taxon>
        <taxon>Algiphilaceae</taxon>
        <taxon>Banduia</taxon>
    </lineage>
</organism>
<dbReference type="EMBL" id="JAVRIC010000006">
    <property type="protein sequence ID" value="MDT0496844.1"/>
    <property type="molecule type" value="Genomic_DNA"/>
</dbReference>
<protein>
    <submittedName>
        <fullName evidence="2">Uncharacterized protein</fullName>
    </submittedName>
</protein>
<accession>A0ABU2WGT3</accession>
<name>A0ABU2WGT3_9GAMM</name>
<evidence type="ECO:0000313" key="2">
    <source>
        <dbReference type="EMBL" id="MDT0496844.1"/>
    </source>
</evidence>
<reference evidence="2 3" key="1">
    <citation type="submission" date="2023-09" db="EMBL/GenBank/DDBJ databases">
        <authorList>
            <person name="Rey-Velasco X."/>
        </authorList>
    </citation>
    <scope>NUCLEOTIDE SEQUENCE [LARGE SCALE GENOMIC DNA]</scope>
    <source>
        <strain evidence="2 3">W345</strain>
    </source>
</reference>
<evidence type="ECO:0000313" key="3">
    <source>
        <dbReference type="Proteomes" id="UP001254608"/>
    </source>
</evidence>